<dbReference type="Proteomes" id="UP000018291">
    <property type="component" value="Unassembled WGS sequence"/>
</dbReference>
<dbReference type="Gene3D" id="3.90.550.10">
    <property type="entry name" value="Spore Coat Polysaccharide Biosynthesis Protein SpsA, Chain A"/>
    <property type="match status" value="1"/>
</dbReference>
<dbReference type="GO" id="GO:0016779">
    <property type="term" value="F:nucleotidyltransferase activity"/>
    <property type="evidence" value="ECO:0007669"/>
    <property type="project" value="UniProtKB-ARBA"/>
</dbReference>
<evidence type="ECO:0000313" key="2">
    <source>
        <dbReference type="EMBL" id="CCM65171.1"/>
    </source>
</evidence>
<dbReference type="Pfam" id="PF12804">
    <property type="entry name" value="NTP_transf_3"/>
    <property type="match status" value="1"/>
</dbReference>
<evidence type="ECO:0000259" key="1">
    <source>
        <dbReference type="Pfam" id="PF12804"/>
    </source>
</evidence>
<accession>R4Z6A8</accession>
<dbReference type="RefSeq" id="WP_012229660.1">
    <property type="nucleotide sequence ID" value="NZ_HG422565.1"/>
</dbReference>
<dbReference type="eggNOG" id="COG1209">
    <property type="taxonomic scope" value="Bacteria"/>
</dbReference>
<dbReference type="EMBL" id="CANL01000056">
    <property type="protein sequence ID" value="CCM65171.1"/>
    <property type="molecule type" value="Genomic_DNA"/>
</dbReference>
<dbReference type="STRING" id="1229780.BN381_60075"/>
<keyword evidence="3" id="KW-1185">Reference proteome</keyword>
<gene>
    <name evidence="2" type="ORF">BN381_60075</name>
</gene>
<proteinExistence type="predicted"/>
<dbReference type="InterPro" id="IPR025877">
    <property type="entry name" value="MobA-like_NTP_Trfase"/>
</dbReference>
<dbReference type="InterPro" id="IPR029044">
    <property type="entry name" value="Nucleotide-diphossugar_trans"/>
</dbReference>
<protein>
    <recommendedName>
        <fullName evidence="1">MobA-like NTP transferase domain-containing protein</fullName>
    </recommendedName>
</protein>
<organism evidence="2 3">
    <name type="scientific">Candidatus Neomicrothrix parvicella RN1</name>
    <dbReference type="NCBI Taxonomy" id="1229780"/>
    <lineage>
        <taxon>Bacteria</taxon>
        <taxon>Bacillati</taxon>
        <taxon>Actinomycetota</taxon>
        <taxon>Acidimicrobiia</taxon>
        <taxon>Acidimicrobiales</taxon>
        <taxon>Microthrixaceae</taxon>
        <taxon>Candidatus Neomicrothrix</taxon>
    </lineage>
</organism>
<feature type="domain" description="MobA-like NTP transferase" evidence="1">
    <location>
        <begin position="1"/>
        <end position="61"/>
    </location>
</feature>
<dbReference type="SUPFAM" id="SSF53448">
    <property type="entry name" value="Nucleotide-diphospho-sugar transferases"/>
    <property type="match status" value="1"/>
</dbReference>
<comment type="caution">
    <text evidence="2">The sequence shown here is derived from an EMBL/GenBank/DDBJ whole genome shotgun (WGS) entry which is preliminary data.</text>
</comment>
<dbReference type="HOGENOM" id="CLU_077108_0_0_11"/>
<evidence type="ECO:0000313" key="3">
    <source>
        <dbReference type="Proteomes" id="UP000018291"/>
    </source>
</evidence>
<dbReference type="AlphaFoldDB" id="R4Z6A8"/>
<name>R4Z6A8_9ACTN</name>
<sequence>MAAGLGTRFGGPKQLEPVGPNDEPIFAITAAAAARAGIKRLILVTRAEVEERLLAAADTHVSGMEVVSVRQDLAGPPRTRPWGTAHAVAACADVLDGPFGVANGDDLYGNPSLSLLADALGDRPDEGTLVSFELAGTLSPHGGVSRGICDVVDGTLTSVVETHGLKADPNDAEGGVVDDSGGRYRNDTPASMNLWGLPRRAALNMAERFQRFLADDPGPDDEFLLPTEIAHMMSRGALRVGVVPSSGRWTGLTHRDDLPAVRAALREGG</sequence>
<reference evidence="2 3" key="1">
    <citation type="journal article" date="2013" name="ISME J.">
        <title>Metabolic model for the filamentous 'Candidatus Microthrix parvicella' based on genomic and metagenomic analyses.</title>
        <authorList>
            <person name="Jon McIlroy S."/>
            <person name="Kristiansen R."/>
            <person name="Albertsen M."/>
            <person name="Michael Karst S."/>
            <person name="Rossetti S."/>
            <person name="Lund Nielsen J."/>
            <person name="Tandoi V."/>
            <person name="James Seviour R."/>
            <person name="Nielsen P.H."/>
        </authorList>
    </citation>
    <scope>NUCLEOTIDE SEQUENCE [LARGE SCALE GENOMIC DNA]</scope>
    <source>
        <strain evidence="2 3">RN1</strain>
    </source>
</reference>